<dbReference type="Gene3D" id="3.40.50.1000">
    <property type="entry name" value="HAD superfamily/HAD-like"/>
    <property type="match status" value="1"/>
</dbReference>
<dbReference type="InterPro" id="IPR023214">
    <property type="entry name" value="HAD_sf"/>
</dbReference>
<sequence length="208" mass="23401">MAAAAMAKPEKKHNFHEISKIRDVERLITKWFGSSAVSFPWDSIRIFINLHDTVIINVGLLEILGDSIKPHFRGPPKNIRVHTPGKPDFLARYSTCDVDTVPIIQHLRKLGIQITFVTGRPESEKDNVLKLLAEFDLKEFAVICTGNLPKGPLVKRLFEQKSALTVIIDDQIESIESYVGPNAFTESEVLLVKYVPYELFVGYGTPTI</sequence>
<name>A0A3G5A263_9VIRU</name>
<organism evidence="1">
    <name type="scientific">Harvfovirus sp</name>
    <dbReference type="NCBI Taxonomy" id="2487768"/>
    <lineage>
        <taxon>Viruses</taxon>
        <taxon>Varidnaviria</taxon>
        <taxon>Bamfordvirae</taxon>
        <taxon>Nucleocytoviricota</taxon>
        <taxon>Megaviricetes</taxon>
        <taxon>Imitervirales</taxon>
        <taxon>Mimiviridae</taxon>
        <taxon>Klosneuvirinae</taxon>
    </lineage>
</organism>
<dbReference type="EMBL" id="MK072267">
    <property type="protein sequence ID" value="AYV81285.1"/>
    <property type="molecule type" value="Genomic_DNA"/>
</dbReference>
<dbReference type="InterPro" id="IPR036412">
    <property type="entry name" value="HAD-like_sf"/>
</dbReference>
<proteinExistence type="predicted"/>
<reference evidence="1" key="1">
    <citation type="submission" date="2018-10" db="EMBL/GenBank/DDBJ databases">
        <title>Hidden diversity of soil giant viruses.</title>
        <authorList>
            <person name="Schulz F."/>
            <person name="Alteio L."/>
            <person name="Goudeau D."/>
            <person name="Ryan E.M."/>
            <person name="Malmstrom R.R."/>
            <person name="Blanchard J."/>
            <person name="Woyke T."/>
        </authorList>
    </citation>
    <scope>NUCLEOTIDE SEQUENCE</scope>
    <source>
        <strain evidence="1">HAV1</strain>
    </source>
</reference>
<protein>
    <submittedName>
        <fullName evidence="1">Uncharacterized protein</fullName>
    </submittedName>
</protein>
<evidence type="ECO:0000313" key="1">
    <source>
        <dbReference type="EMBL" id="AYV81285.1"/>
    </source>
</evidence>
<accession>A0A3G5A263</accession>
<gene>
    <name evidence="1" type="ORF">Harvfovirus25_4</name>
</gene>
<dbReference type="SUPFAM" id="SSF56784">
    <property type="entry name" value="HAD-like"/>
    <property type="match status" value="1"/>
</dbReference>